<dbReference type="PROSITE" id="PS51257">
    <property type="entry name" value="PROKAR_LIPOPROTEIN"/>
    <property type="match status" value="1"/>
</dbReference>
<dbReference type="Proteomes" id="UP001203665">
    <property type="component" value="Unassembled WGS sequence"/>
</dbReference>
<evidence type="ECO:0000256" key="1">
    <source>
        <dbReference type="SAM" id="MobiDB-lite"/>
    </source>
</evidence>
<dbReference type="EMBL" id="JAMQJY010000007">
    <property type="protein sequence ID" value="MCM2677932.1"/>
    <property type="molecule type" value="Genomic_DNA"/>
</dbReference>
<reference evidence="3" key="1">
    <citation type="submission" date="2022-06" db="EMBL/GenBank/DDBJ databases">
        <title>Alkalicoccobacillus porphyridii sp. nov., isolated from a marine red alga, Porphyridium purpureum and reclassification of Shouchella plakortidis and Shouchella gibsonii as Alkalicoccobacillus plakortidis comb. nov. and Alkalicoccobacillus gibsonii comb. nov.</title>
        <authorList>
            <person name="Kim K.H."/>
            <person name="Lee J.K."/>
            <person name="Han D.M."/>
            <person name="Baek J.H."/>
            <person name="Jeon C.O."/>
        </authorList>
    </citation>
    <scope>NUCLEOTIDE SEQUENCE</scope>
    <source>
        <strain evidence="3">DSM 19153</strain>
    </source>
</reference>
<accession>A0ABT0XQ47</accession>
<name>A0ABT0XQ47_9BACI</name>
<feature type="chain" id="PRO_5046507434" evidence="2">
    <location>
        <begin position="24"/>
        <end position="418"/>
    </location>
</feature>
<keyword evidence="2" id="KW-0732">Signal</keyword>
<feature type="signal peptide" evidence="2">
    <location>
        <begin position="1"/>
        <end position="23"/>
    </location>
</feature>
<feature type="region of interest" description="Disordered" evidence="1">
    <location>
        <begin position="21"/>
        <end position="99"/>
    </location>
</feature>
<evidence type="ECO:0000313" key="3">
    <source>
        <dbReference type="EMBL" id="MCM2677932.1"/>
    </source>
</evidence>
<dbReference type="RefSeq" id="WP_251611728.1">
    <property type="nucleotide sequence ID" value="NZ_JAMQJY010000007.1"/>
</dbReference>
<evidence type="ECO:0000313" key="4">
    <source>
        <dbReference type="Proteomes" id="UP001203665"/>
    </source>
</evidence>
<gene>
    <name evidence="3" type="ORF">NDM98_22645</name>
</gene>
<sequence length="418" mass="46715">MRKVHLMTGLSSVALLMATTACSNGDSNDTGEEQQDVSGLNESEPSIDLEDTSNNDDEEVQEDQTDSGGDEDIDDAEEVQEEEVQADSDTNEDDGNESEDMADLRAYYESLAVTSESREVHSNALENLELPGIHENTIIYNGTVSPDQTVSFVFPDDDSEQDFDYSDPLDAEVSDEGHFSVSFGGYDLDEMSEIRFIVTGSLPQEQAFDLPIHSAEEGMEYIQSDANTEEIEESIRPNVQLDDIYENMRFYRVLNVLDDVEAVHFEHTNLGFSHDMIAPSADEELKSLITTTFDEADLEAEDILTFYIVAGGVTTVIEKEVQSWSDEEWARIDEIKEETELEEISKDTLVFAGKTVPNAEVSIINLNPRNFNIRLDADENGQFEANSQDNVENITSDTILYQIVDEEGHLATFEKPLN</sequence>
<organism evidence="3 4">
    <name type="scientific">Alkalicoccobacillus plakortidis</name>
    <dbReference type="NCBI Taxonomy" id="444060"/>
    <lineage>
        <taxon>Bacteria</taxon>
        <taxon>Bacillati</taxon>
        <taxon>Bacillota</taxon>
        <taxon>Bacilli</taxon>
        <taxon>Bacillales</taxon>
        <taxon>Bacillaceae</taxon>
        <taxon>Alkalicoccobacillus</taxon>
    </lineage>
</organism>
<protein>
    <submittedName>
        <fullName evidence="3">Uncharacterized protein</fullName>
    </submittedName>
</protein>
<feature type="compositionally biased region" description="Acidic residues" evidence="1">
    <location>
        <begin position="45"/>
        <end position="99"/>
    </location>
</feature>
<comment type="caution">
    <text evidence="3">The sequence shown here is derived from an EMBL/GenBank/DDBJ whole genome shotgun (WGS) entry which is preliminary data.</text>
</comment>
<keyword evidence="4" id="KW-1185">Reference proteome</keyword>
<evidence type="ECO:0000256" key="2">
    <source>
        <dbReference type="SAM" id="SignalP"/>
    </source>
</evidence>
<proteinExistence type="predicted"/>